<keyword evidence="1" id="KW-0812">Transmembrane</keyword>
<keyword evidence="1" id="KW-1133">Transmembrane helix</keyword>
<keyword evidence="3" id="KW-0540">Nuclease</keyword>
<accession>A0A0M7ALQ3</accession>
<evidence type="ECO:0000256" key="1">
    <source>
        <dbReference type="SAM" id="Phobius"/>
    </source>
</evidence>
<keyword evidence="3" id="KW-0269">Exonuclease</keyword>
<name>A0A0M7ALQ3_9HYPH</name>
<feature type="domain" description="Endonuclease/exonuclease/phosphatase" evidence="2">
    <location>
        <begin position="136"/>
        <end position="350"/>
    </location>
</feature>
<reference evidence="4" key="1">
    <citation type="submission" date="2015-07" db="EMBL/GenBank/DDBJ databases">
        <authorList>
            <person name="Rodrigo-Torres Lidia"/>
            <person name="Arahal R.David."/>
        </authorList>
    </citation>
    <scope>NUCLEOTIDE SEQUENCE [LARGE SCALE GENOMIC DNA]</scope>
    <source>
        <strain evidence="4">CECT 5112</strain>
    </source>
</reference>
<dbReference type="Proteomes" id="UP000053235">
    <property type="component" value="Unassembled WGS sequence"/>
</dbReference>
<keyword evidence="3" id="KW-0255">Endonuclease</keyword>
<dbReference type="Pfam" id="PF03372">
    <property type="entry name" value="Exo_endo_phos"/>
    <property type="match status" value="1"/>
</dbReference>
<dbReference type="EMBL" id="CXWD01000020">
    <property type="protein sequence ID" value="CTQ75160.1"/>
    <property type="molecule type" value="Genomic_DNA"/>
</dbReference>
<evidence type="ECO:0000313" key="3">
    <source>
        <dbReference type="EMBL" id="CTQ75160.1"/>
    </source>
</evidence>
<keyword evidence="4" id="KW-1185">Reference proteome</keyword>
<dbReference type="STRING" id="388408.LAX5112_04130"/>
<dbReference type="Gene3D" id="3.60.10.10">
    <property type="entry name" value="Endonuclease/exonuclease/phosphatase"/>
    <property type="match status" value="1"/>
</dbReference>
<evidence type="ECO:0000313" key="4">
    <source>
        <dbReference type="Proteomes" id="UP000053235"/>
    </source>
</evidence>
<protein>
    <submittedName>
        <fullName evidence="3">Endonuclease/Exonuclease/phosphatase family protein</fullName>
    </submittedName>
</protein>
<gene>
    <name evidence="3" type="ORF">LAX5112_04130</name>
</gene>
<feature type="transmembrane region" description="Helical" evidence="1">
    <location>
        <begin position="51"/>
        <end position="71"/>
    </location>
</feature>
<keyword evidence="1" id="KW-0472">Membrane</keyword>
<dbReference type="GO" id="GO:0004519">
    <property type="term" value="F:endonuclease activity"/>
    <property type="evidence" value="ECO:0007669"/>
    <property type="project" value="UniProtKB-KW"/>
</dbReference>
<dbReference type="GO" id="GO:0004527">
    <property type="term" value="F:exonuclease activity"/>
    <property type="evidence" value="ECO:0007669"/>
    <property type="project" value="UniProtKB-KW"/>
</dbReference>
<dbReference type="SUPFAM" id="SSF56219">
    <property type="entry name" value="DNase I-like"/>
    <property type="match status" value="1"/>
</dbReference>
<dbReference type="AlphaFoldDB" id="A0A0M7ALQ3"/>
<sequence length="365" mass="40529">MFERVVKFGRPLLVLAAWCCGLGAVFAASLGLSSFFAPDYWLSDNMSFFLWQFLYGGIGGTLCAFAGFWFVRSFRGVYRSLVVIAAIATTALAVLTGFRTVENTVPLVASSGDTREIKIVSINLEALFLGDPVLTGYLKEADPDIIVFQETLWNLQKWRWHQRGLPIGGPDTSVYPEHLLVGDLGELVIFSRFPIEDTSSLIIPGVTPPGASVHYNADREILSFSINIEGQTVDLVSVHSDSPRTARRWQNKRAYFDKMDAVIAERLESDATPLIAIGDWNSAPWSARFQRSLEANDLATAYPDGIPQVTRYFFDYRLRWILGSPVDQVAVSKDIDIVDVSLGPHIGSDHRPLLVTLQLPEQAKN</sequence>
<dbReference type="InterPro" id="IPR036691">
    <property type="entry name" value="Endo/exonu/phosph_ase_sf"/>
</dbReference>
<organism evidence="3 4">
    <name type="scientific">Roseibium alexandrii</name>
    <dbReference type="NCBI Taxonomy" id="388408"/>
    <lineage>
        <taxon>Bacteria</taxon>
        <taxon>Pseudomonadati</taxon>
        <taxon>Pseudomonadota</taxon>
        <taxon>Alphaproteobacteria</taxon>
        <taxon>Hyphomicrobiales</taxon>
        <taxon>Stappiaceae</taxon>
        <taxon>Roseibium</taxon>
    </lineage>
</organism>
<dbReference type="InterPro" id="IPR005135">
    <property type="entry name" value="Endo/exonuclease/phosphatase"/>
</dbReference>
<keyword evidence="3" id="KW-0378">Hydrolase</keyword>
<proteinExistence type="predicted"/>
<feature type="transmembrane region" description="Helical" evidence="1">
    <location>
        <begin position="78"/>
        <end position="98"/>
    </location>
</feature>
<evidence type="ECO:0000259" key="2">
    <source>
        <dbReference type="Pfam" id="PF03372"/>
    </source>
</evidence>